<keyword evidence="5 19" id="KW-0812">Transmembrane</keyword>
<evidence type="ECO:0000256" key="13">
    <source>
        <dbReference type="ARBA" id="ARBA00047314"/>
    </source>
</evidence>
<evidence type="ECO:0000256" key="17">
    <source>
        <dbReference type="PROSITE-ProRule" id="PRU01161"/>
    </source>
</evidence>
<evidence type="ECO:0000313" key="22">
    <source>
        <dbReference type="EnsemblMetazoa" id="G11347.2:cds"/>
    </source>
</evidence>
<feature type="compositionally biased region" description="Acidic residues" evidence="18">
    <location>
        <begin position="1285"/>
        <end position="1317"/>
    </location>
</feature>
<dbReference type="PROSITE" id="PS01237">
    <property type="entry name" value="UPF0028"/>
    <property type="match status" value="1"/>
</dbReference>
<dbReference type="InterPro" id="IPR001423">
    <property type="entry name" value="LysoPLipase_patatin_CS"/>
</dbReference>
<evidence type="ECO:0000259" key="21">
    <source>
        <dbReference type="PROSITE" id="PS51635"/>
    </source>
</evidence>
<feature type="domain" description="Cyclic nucleotide-binding" evidence="20">
    <location>
        <begin position="483"/>
        <end position="588"/>
    </location>
</feature>
<name>A0A8W8HWZ8_MAGGI</name>
<dbReference type="InterPro" id="IPR014710">
    <property type="entry name" value="RmlC-like_jellyroll"/>
</dbReference>
<evidence type="ECO:0000256" key="2">
    <source>
        <dbReference type="ARBA" id="ARBA00006636"/>
    </source>
</evidence>
<dbReference type="Gene3D" id="3.40.1090.10">
    <property type="entry name" value="Cytosolic phospholipase A2 catalytic domain"/>
    <property type="match status" value="2"/>
</dbReference>
<feature type="active site" description="Nucleophile" evidence="17">
    <location>
        <position position="982"/>
    </location>
</feature>
<dbReference type="CDD" id="cd07225">
    <property type="entry name" value="Pat_PNPLA6_PNPLA7"/>
    <property type="match status" value="1"/>
</dbReference>
<evidence type="ECO:0000259" key="20">
    <source>
        <dbReference type="PROSITE" id="PS50042"/>
    </source>
</evidence>
<evidence type="ECO:0000256" key="8">
    <source>
        <dbReference type="ARBA" id="ARBA00022824"/>
    </source>
</evidence>
<evidence type="ECO:0000256" key="7">
    <source>
        <dbReference type="ARBA" id="ARBA00022801"/>
    </source>
</evidence>
<comment type="catalytic activity">
    <reaction evidence="15">
        <text>a 1-acyl-sn-glycero-3-phosphocholine + H2O = sn-glycerol 3-phosphocholine + a fatty acid + H(+)</text>
        <dbReference type="Rhea" id="RHEA:15177"/>
        <dbReference type="ChEBI" id="CHEBI:15377"/>
        <dbReference type="ChEBI" id="CHEBI:15378"/>
        <dbReference type="ChEBI" id="CHEBI:16870"/>
        <dbReference type="ChEBI" id="CHEBI:28868"/>
        <dbReference type="ChEBI" id="CHEBI:58168"/>
        <dbReference type="EC" id="3.1.1.5"/>
    </reaction>
    <physiologicalReaction direction="left-to-right" evidence="15">
        <dbReference type="Rhea" id="RHEA:15178"/>
    </physiologicalReaction>
</comment>
<evidence type="ECO:0000256" key="11">
    <source>
        <dbReference type="ARBA" id="ARBA00023098"/>
    </source>
</evidence>
<feature type="compositionally biased region" description="Basic and acidic residues" evidence="18">
    <location>
        <begin position="398"/>
        <end position="411"/>
    </location>
</feature>
<dbReference type="Pfam" id="PF01734">
    <property type="entry name" value="Patatin"/>
    <property type="match status" value="1"/>
</dbReference>
<comment type="catalytic activity">
    <reaction evidence="13">
        <text>1-(9Z-octadecenoyl)-sn-glycero-3-phosphocholine + H2O = sn-glycerol 3-phosphocholine + (9Z)-octadecenoate + H(+)</text>
        <dbReference type="Rhea" id="RHEA:40807"/>
        <dbReference type="ChEBI" id="CHEBI:15377"/>
        <dbReference type="ChEBI" id="CHEBI:15378"/>
        <dbReference type="ChEBI" id="CHEBI:16870"/>
        <dbReference type="ChEBI" id="CHEBI:28610"/>
        <dbReference type="ChEBI" id="CHEBI:30823"/>
    </reaction>
    <physiologicalReaction direction="left-to-right" evidence="13">
        <dbReference type="Rhea" id="RHEA:40808"/>
    </physiologicalReaction>
</comment>
<evidence type="ECO:0000256" key="15">
    <source>
        <dbReference type="ARBA" id="ARBA00048454"/>
    </source>
</evidence>
<evidence type="ECO:0000256" key="10">
    <source>
        <dbReference type="ARBA" id="ARBA00022989"/>
    </source>
</evidence>
<dbReference type="InterPro" id="IPR050301">
    <property type="entry name" value="NTE"/>
</dbReference>
<feature type="short sequence motif" description="DGA/G" evidence="17">
    <location>
        <begin position="1102"/>
        <end position="1104"/>
    </location>
</feature>
<dbReference type="InterPro" id="IPR016035">
    <property type="entry name" value="Acyl_Trfase/lysoPLipase"/>
</dbReference>
<dbReference type="InterPro" id="IPR056556">
    <property type="entry name" value="NTE1_P-loop_dom"/>
</dbReference>
<dbReference type="Gene3D" id="2.60.120.10">
    <property type="entry name" value="Jelly Rolls"/>
    <property type="match status" value="3"/>
</dbReference>
<feature type="short sequence motif" description="GXSXG" evidence="17">
    <location>
        <begin position="980"/>
        <end position="984"/>
    </location>
</feature>
<dbReference type="PANTHER" id="PTHR14226:SF29">
    <property type="entry name" value="NEUROPATHY TARGET ESTERASE SWS"/>
    <property type="match status" value="1"/>
</dbReference>
<dbReference type="Pfam" id="PF24179">
    <property type="entry name" value="NTE_Ploop"/>
    <property type="match status" value="1"/>
</dbReference>
<keyword evidence="12 19" id="KW-0472">Membrane</keyword>
<organism evidence="22 23">
    <name type="scientific">Magallana gigas</name>
    <name type="common">Pacific oyster</name>
    <name type="synonym">Crassostrea gigas</name>
    <dbReference type="NCBI Taxonomy" id="29159"/>
    <lineage>
        <taxon>Eukaryota</taxon>
        <taxon>Metazoa</taxon>
        <taxon>Spiralia</taxon>
        <taxon>Lophotrochozoa</taxon>
        <taxon>Mollusca</taxon>
        <taxon>Bivalvia</taxon>
        <taxon>Autobranchia</taxon>
        <taxon>Pteriomorphia</taxon>
        <taxon>Ostreida</taxon>
        <taxon>Ostreoidea</taxon>
        <taxon>Ostreidae</taxon>
        <taxon>Magallana</taxon>
    </lineage>
</organism>
<keyword evidence="10 19" id="KW-1133">Transmembrane helix</keyword>
<keyword evidence="8" id="KW-0256">Endoplasmic reticulum</keyword>
<comment type="subcellular location">
    <subcellularLocation>
        <location evidence="1">Endoplasmic reticulum membrane</location>
        <topology evidence="1">Single-pass type III membrane protein</topology>
    </subcellularLocation>
</comment>
<feature type="domain" description="Cyclic nucleotide-binding" evidence="20">
    <location>
        <begin position="175"/>
        <end position="302"/>
    </location>
</feature>
<evidence type="ECO:0000256" key="5">
    <source>
        <dbReference type="ARBA" id="ARBA00022692"/>
    </source>
</evidence>
<evidence type="ECO:0000256" key="9">
    <source>
        <dbReference type="ARBA" id="ARBA00022963"/>
    </source>
</evidence>
<evidence type="ECO:0000256" key="19">
    <source>
        <dbReference type="SAM" id="Phobius"/>
    </source>
</evidence>
<dbReference type="PROSITE" id="PS50042">
    <property type="entry name" value="CNMP_BINDING_3"/>
    <property type="match status" value="3"/>
</dbReference>
<dbReference type="InterPro" id="IPR018490">
    <property type="entry name" value="cNMP-bd_dom_sf"/>
</dbReference>
<keyword evidence="6" id="KW-0677">Repeat</keyword>
<evidence type="ECO:0000256" key="16">
    <source>
        <dbReference type="ARBA" id="ARBA00048656"/>
    </source>
</evidence>
<evidence type="ECO:0000256" key="12">
    <source>
        <dbReference type="ARBA" id="ARBA00023136"/>
    </source>
</evidence>
<dbReference type="SMART" id="SM00100">
    <property type="entry name" value="cNMP"/>
    <property type="match status" value="3"/>
</dbReference>
<dbReference type="PANTHER" id="PTHR14226">
    <property type="entry name" value="NEUROPATHY TARGET ESTERASE/SWISS CHEESE D.MELANOGASTER"/>
    <property type="match status" value="1"/>
</dbReference>
<evidence type="ECO:0000256" key="18">
    <source>
        <dbReference type="SAM" id="MobiDB-lite"/>
    </source>
</evidence>
<dbReference type="Pfam" id="PF00027">
    <property type="entry name" value="cNMP_binding"/>
    <property type="match status" value="3"/>
</dbReference>
<evidence type="ECO:0000256" key="3">
    <source>
        <dbReference type="ARBA" id="ARBA00013274"/>
    </source>
</evidence>
<dbReference type="GO" id="GO:0016042">
    <property type="term" value="P:lipid catabolic process"/>
    <property type="evidence" value="ECO:0007669"/>
    <property type="project" value="UniProtKB-UniRule"/>
</dbReference>
<dbReference type="GO" id="GO:0046470">
    <property type="term" value="P:phosphatidylcholine metabolic process"/>
    <property type="evidence" value="ECO:0007669"/>
    <property type="project" value="InterPro"/>
</dbReference>
<feature type="domain" description="PNPLA" evidence="21">
    <location>
        <begin position="949"/>
        <end position="1115"/>
    </location>
</feature>
<dbReference type="SUPFAM" id="SSF52151">
    <property type="entry name" value="FabD/lysophospholipase-like"/>
    <property type="match status" value="1"/>
</dbReference>
<reference evidence="22" key="1">
    <citation type="submission" date="2022-08" db="UniProtKB">
        <authorList>
            <consortium name="EnsemblMetazoa"/>
        </authorList>
    </citation>
    <scope>IDENTIFICATION</scope>
    <source>
        <strain evidence="22">05x7-T-G4-1.051#20</strain>
    </source>
</reference>
<feature type="transmembrane region" description="Helical" evidence="19">
    <location>
        <begin position="35"/>
        <end position="55"/>
    </location>
</feature>
<feature type="short sequence motif" description="GXGXXG" evidence="17">
    <location>
        <begin position="953"/>
        <end position="958"/>
    </location>
</feature>
<dbReference type="FunFam" id="2.60.120.10:FF:000022">
    <property type="entry name" value="Patatin like phospholipase domain containing 7"/>
    <property type="match status" value="1"/>
</dbReference>
<proteinExistence type="inferred from homology"/>
<evidence type="ECO:0000256" key="6">
    <source>
        <dbReference type="ARBA" id="ARBA00022737"/>
    </source>
</evidence>
<keyword evidence="7 17" id="KW-0378">Hydrolase</keyword>
<dbReference type="FunFam" id="3.40.1090.10:FF:000001">
    <property type="entry name" value="neuropathy target esterase isoform X2"/>
    <property type="match status" value="1"/>
</dbReference>
<dbReference type="Proteomes" id="UP000005408">
    <property type="component" value="Unassembled WGS sequence"/>
</dbReference>
<dbReference type="FunFam" id="2.60.120.10:FF:000010">
    <property type="entry name" value="neuropathy target esterase isoform X1"/>
    <property type="match status" value="1"/>
</dbReference>
<feature type="region of interest" description="Disordered" evidence="18">
    <location>
        <begin position="358"/>
        <end position="413"/>
    </location>
</feature>
<evidence type="ECO:0000256" key="14">
    <source>
        <dbReference type="ARBA" id="ARBA00048133"/>
    </source>
</evidence>
<dbReference type="FunFam" id="2.60.120.10:FF:000012">
    <property type="entry name" value="neuropathy target esterase isoform X2"/>
    <property type="match status" value="1"/>
</dbReference>
<dbReference type="InterPro" id="IPR000595">
    <property type="entry name" value="cNMP-bd_dom"/>
</dbReference>
<sequence>MAMDELKTKIKNANLNDLKDLLSAKMSEFELTMSIMIGIGVAIITFIIVMFFGVWKLRSKVLPSQTGGPRKPRFRKRDKVMFYGRKMLRKVQSFTRKLGPPNRGKLKKRQIVMKLAKNSFNLHKWLLQLRRESSQPLLKVKEPPQSFLELDTCDIDDSEQRLPSEVLYMLRSTRIFGHFEKPLFLSLVKHMESKILKCGEYLFRIGDLDDSIYVVQEGHINVKICESDGTNYLVKEVCPGDSIHSLLSVLDVLTGHAAPYKTVSAQAAEDSTVLKLPAIAFQSMFDRFPESLVRIVQIIMIRLQRVTFTALHNYLGLSSELISSQLIEELHAMRMIGQASAKRHSICVVTQKEMRTLSGRFQSSPHKQRSSVRDSSWHRDISVDREEPGQRGAQLGSEGKDKLDGETHDDTDGPMTDFAAAAQRARINSLDLETSKASDDPVKVIGHVPRSRMKKMSDTGMYVSQTSVDTSEEEALECARKDLIKLLNLQDESLLDGRLSLRKYKAGTTILNQGDQDASLLFVVAGTLKLLQQVVGKEQKEALLFNAYPGELVGALAVLTGEPSFFTIRCKYECRLVLISKEDFYSIMQAQPSVVLSCAHTSVVRMTPFVRQIDFALDWILTEAGKALFRQGDQSDHIYIVLTGRLRSVITKENGKKELVGEYGRGELVGIVEVLTEAKRTTTIMAVRDTECAKLPAELLNLIKRKYPQIVTRLIHLLGERLLGQLQTKSTASFPIADPVVKDQTSVGNLATVAVLPISRDVQITSFTLELQHALQVIGSTMRLTSDIVKENLGSAALDSVNEFRLLNWLGQQEDTNRMTLYQCDYTLTKWTKNCIRQADCILVVGLFEGDPAVSEIEKQMETMSVRAQKELILLHREDADTPKGTVEWLNARGWLSSHHHIKCPKRVLTKRTEAKIIELYKKHMETKADRMSDFSRLARFLTGTSIGVVLGGGGARGLSHVGMLKALVEAEIPVDMVGGTSIGAFIGALYADSVNMSTFGQRAREWSIGMTSLWKKILDITYPVTSMFTGKAFNDGIEFVFEHRQIEDLWIPYFCITTDISDSSMKAHTHGSLWRYVRASMSLSGYLPPMCDPVNGHLLLDGGYINNLPADVMKAKGARNIFAMDVGSIDETDLTNYGDHLSGWWLLWKRWNPWAAQVKVPDMAEIQTRLAYVSGVRQLEMVKNSDFCEYIRPPIDKYGTLQFGSYDEISEVGYNHGKTLMNGWIKGGLIDELFKDKHSDHFSKCNIHKVQTHMPAMAKFTDLAELVSQIEKPKHGKKPTFYTENDDIFEEDSDDSFSDEVLLEEDEEEEEVDENMEDYKPTEPPPQLISSMRKRSSGGKSVTYRLDK</sequence>
<dbReference type="CDD" id="cd00038">
    <property type="entry name" value="CAP_ED"/>
    <property type="match status" value="3"/>
</dbReference>
<evidence type="ECO:0000256" key="4">
    <source>
        <dbReference type="ARBA" id="ARBA00022553"/>
    </source>
</evidence>
<dbReference type="GO" id="GO:0005789">
    <property type="term" value="C:endoplasmic reticulum membrane"/>
    <property type="evidence" value="ECO:0007669"/>
    <property type="project" value="UniProtKB-SubCell"/>
</dbReference>
<feature type="region of interest" description="Disordered" evidence="18">
    <location>
        <begin position="1275"/>
        <end position="1349"/>
    </location>
</feature>
<keyword evidence="11 17" id="KW-0443">Lipid metabolism</keyword>
<accession>A0A8W8HWZ8</accession>
<comment type="similarity">
    <text evidence="2">Belongs to the NTE family.</text>
</comment>
<keyword evidence="9 17" id="KW-0442">Lipid degradation</keyword>
<dbReference type="EnsemblMetazoa" id="G11347.2">
    <property type="protein sequence ID" value="G11347.2:cds"/>
    <property type="gene ID" value="G11347"/>
</dbReference>
<feature type="active site" description="Proton acceptor" evidence="17">
    <location>
        <position position="1102"/>
    </location>
</feature>
<keyword evidence="23" id="KW-1185">Reference proteome</keyword>
<comment type="catalytic activity">
    <reaction evidence="16">
        <text>1-hexadecanoyl-sn-glycero-3-phosphocholine + H2O = sn-glycerol 3-phosphocholine + hexadecanoate + H(+)</text>
        <dbReference type="Rhea" id="RHEA:40435"/>
        <dbReference type="ChEBI" id="CHEBI:7896"/>
        <dbReference type="ChEBI" id="CHEBI:15377"/>
        <dbReference type="ChEBI" id="CHEBI:15378"/>
        <dbReference type="ChEBI" id="CHEBI:16870"/>
        <dbReference type="ChEBI" id="CHEBI:72998"/>
    </reaction>
    <physiologicalReaction direction="left-to-right" evidence="16">
        <dbReference type="Rhea" id="RHEA:40436"/>
    </physiologicalReaction>
</comment>
<feature type="domain" description="Cyclic nucleotide-binding" evidence="20">
    <location>
        <begin position="623"/>
        <end position="721"/>
    </location>
</feature>
<dbReference type="GO" id="GO:0004622">
    <property type="term" value="F:phosphatidylcholine lysophospholipase activity"/>
    <property type="evidence" value="ECO:0007669"/>
    <property type="project" value="UniProtKB-EC"/>
</dbReference>
<comment type="catalytic activity">
    <reaction evidence="14">
        <text>1-hexadecanoyl-sn-glycero-3-phosphate + H2O = sn-glycerol 3-phosphate + hexadecanoate + H(+)</text>
        <dbReference type="Rhea" id="RHEA:49092"/>
        <dbReference type="ChEBI" id="CHEBI:7896"/>
        <dbReference type="ChEBI" id="CHEBI:15377"/>
        <dbReference type="ChEBI" id="CHEBI:15378"/>
        <dbReference type="ChEBI" id="CHEBI:57518"/>
        <dbReference type="ChEBI" id="CHEBI:57597"/>
    </reaction>
    <physiologicalReaction direction="left-to-right" evidence="14">
        <dbReference type="Rhea" id="RHEA:49093"/>
    </physiologicalReaction>
</comment>
<protein>
    <recommendedName>
        <fullName evidence="3">lysophospholipase</fullName>
        <ecNumber evidence="3">3.1.1.5</ecNumber>
    </recommendedName>
</protein>
<dbReference type="InterPro" id="IPR002641">
    <property type="entry name" value="PNPLA_dom"/>
</dbReference>
<keyword evidence="4" id="KW-0597">Phosphoprotein</keyword>
<evidence type="ECO:0000313" key="23">
    <source>
        <dbReference type="Proteomes" id="UP000005408"/>
    </source>
</evidence>
<feature type="compositionally biased region" description="Basic and acidic residues" evidence="18">
    <location>
        <begin position="371"/>
        <end position="389"/>
    </location>
</feature>
<evidence type="ECO:0000256" key="1">
    <source>
        <dbReference type="ARBA" id="ARBA00004643"/>
    </source>
</evidence>
<dbReference type="PROSITE" id="PS51635">
    <property type="entry name" value="PNPLA"/>
    <property type="match status" value="1"/>
</dbReference>
<dbReference type="SUPFAM" id="SSF51206">
    <property type="entry name" value="cAMP-binding domain-like"/>
    <property type="match status" value="3"/>
</dbReference>
<dbReference type="EC" id="3.1.1.5" evidence="3"/>